<feature type="non-terminal residue" evidence="7">
    <location>
        <position position="1"/>
    </location>
</feature>
<keyword evidence="4" id="KW-0805">Transcription regulation</keyword>
<dbReference type="PANTHER" id="PTHR33304:SF36">
    <property type="entry name" value="GB|AAF26970.1-RELATED"/>
    <property type="match status" value="1"/>
</dbReference>
<dbReference type="InterPro" id="IPR049914">
    <property type="entry name" value="PHD1-3/5-6"/>
</dbReference>
<dbReference type="AlphaFoldDB" id="A0ABD2V571"/>
<dbReference type="InterPro" id="IPR056280">
    <property type="entry name" value="AIPP2-like_SPOC"/>
</dbReference>
<dbReference type="GO" id="GO:0008270">
    <property type="term" value="F:zinc ion binding"/>
    <property type="evidence" value="ECO:0007669"/>
    <property type="project" value="UniProtKB-KW"/>
</dbReference>
<protein>
    <recommendedName>
        <fullName evidence="6">AIPP2-like SPOC-like domain-containing protein</fullName>
    </recommendedName>
</protein>
<name>A0ABD2V571_9SOLN</name>
<feature type="domain" description="AIPP2-like SPOC-like" evidence="6">
    <location>
        <begin position="272"/>
        <end position="394"/>
    </location>
</feature>
<keyword evidence="5" id="KW-0804">Transcription</keyword>
<keyword evidence="8" id="KW-1185">Reference proteome</keyword>
<dbReference type="Proteomes" id="UP001627284">
    <property type="component" value="Unassembled WGS sequence"/>
</dbReference>
<organism evidence="7 8">
    <name type="scientific">Solanum stoloniferum</name>
    <dbReference type="NCBI Taxonomy" id="62892"/>
    <lineage>
        <taxon>Eukaryota</taxon>
        <taxon>Viridiplantae</taxon>
        <taxon>Streptophyta</taxon>
        <taxon>Embryophyta</taxon>
        <taxon>Tracheophyta</taxon>
        <taxon>Spermatophyta</taxon>
        <taxon>Magnoliopsida</taxon>
        <taxon>eudicotyledons</taxon>
        <taxon>Gunneridae</taxon>
        <taxon>Pentapetalae</taxon>
        <taxon>asterids</taxon>
        <taxon>lamiids</taxon>
        <taxon>Solanales</taxon>
        <taxon>Solanaceae</taxon>
        <taxon>Solanoideae</taxon>
        <taxon>Solaneae</taxon>
        <taxon>Solanum</taxon>
    </lineage>
</organism>
<dbReference type="Pfam" id="PF23121">
    <property type="entry name" value="SPOC_AIPP2"/>
    <property type="match status" value="1"/>
</dbReference>
<evidence type="ECO:0000256" key="3">
    <source>
        <dbReference type="ARBA" id="ARBA00022833"/>
    </source>
</evidence>
<comment type="caution">
    <text evidence="7">The sequence shown here is derived from an EMBL/GenBank/DDBJ whole genome shotgun (WGS) entry which is preliminary data.</text>
</comment>
<evidence type="ECO:0000313" key="7">
    <source>
        <dbReference type="EMBL" id="KAL3374861.1"/>
    </source>
</evidence>
<evidence type="ECO:0000313" key="8">
    <source>
        <dbReference type="Proteomes" id="UP001627284"/>
    </source>
</evidence>
<evidence type="ECO:0000256" key="4">
    <source>
        <dbReference type="ARBA" id="ARBA00023015"/>
    </source>
</evidence>
<evidence type="ECO:0000256" key="2">
    <source>
        <dbReference type="ARBA" id="ARBA00022771"/>
    </source>
</evidence>
<proteinExistence type="predicted"/>
<evidence type="ECO:0000259" key="6">
    <source>
        <dbReference type="Pfam" id="PF23121"/>
    </source>
</evidence>
<reference evidence="7 8" key="1">
    <citation type="submission" date="2024-05" db="EMBL/GenBank/DDBJ databases">
        <title>De novo assembly of an allotetraploid wild potato.</title>
        <authorList>
            <person name="Hosaka A.J."/>
        </authorList>
    </citation>
    <scope>NUCLEOTIDE SEQUENCE [LARGE SCALE GENOMIC DNA]</scope>
    <source>
        <tissue evidence="7">Young leaves</tissue>
    </source>
</reference>
<keyword evidence="1" id="KW-0479">Metal-binding</keyword>
<evidence type="ECO:0000256" key="5">
    <source>
        <dbReference type="ARBA" id="ARBA00023163"/>
    </source>
</evidence>
<evidence type="ECO:0000256" key="1">
    <source>
        <dbReference type="ARBA" id="ARBA00022723"/>
    </source>
</evidence>
<gene>
    <name evidence="7" type="ORF">AABB24_006381</name>
</gene>
<accession>A0ABD2V571</accession>
<dbReference type="EMBL" id="JBJKTR010000003">
    <property type="protein sequence ID" value="KAL3374861.1"/>
    <property type="molecule type" value="Genomic_DNA"/>
</dbReference>
<keyword evidence="3" id="KW-0862">Zinc</keyword>
<sequence length="398" mass="45150">PQETIPYNTLDLDVLRLELQLLRIDSDFFSLLVCCCEAQMATHDQRQKGQGPHKKKICKLCGDVGFQIATVTGHDGKDVDVHEYCQVDCYKDAPDNWCCEKCVKKQKNEISEGSEIHVSTSICQSTLPPEKRSKFLSEREINWKTEEQIRKTKYLPVEEAIDLLNSGSSRVMSTKSKTTETRGNLSKPRTQISDVFPKKRTLQYSLGLTGYKKPHSFLNFKIIEPSIKQVESSKGPGGVTILEHMSFNVVKASGMMNPPMTHPCDPALAHSWKGSFEISGASEFVQSDLNNFIQAHPPSKVKRKVYEFSGQLPHTLKFELVPRGKIWTKLFNNHCPGKEDVGLYFFTSERERSGIYTSLVEYMRSRDFVMRTVINDVELLVLASTTLHNDSQKLSFTL</sequence>
<dbReference type="PANTHER" id="PTHR33304">
    <property type="match status" value="1"/>
</dbReference>
<keyword evidence="2" id="KW-0863">Zinc-finger</keyword>